<sequence>MPFLLLSGLDLGAGGEQVLGVNADRLGSLLSETERGEGEGLDAVRLDAATGVDNQVVVLHDGVNVVGIAVARDQAGVEDLQTTVHHPSTSSTLGVAGKVLLEDTEDGVALASAEVAQLLADGRGLVLVVGARRRAVERGHLEVVNGEAPGCEGSSERSDAGVVLPEVVAHASEELLFLSDSLLLDVQDALLGVLLLVKVTALGLHCVNLIMKELQLGLLPLLDLLLATLNLPAAVVDVKQGRRELAGMLSRGGENALARSRDGSSNLVGGGGGKGKDTVDRDAHIQGQLSSHDDLDTASLRLHEAVSRRGGGARHFGGVVEATDQTDAGLALKNRLHTNVNRLDSGSASTDGSLDRSRRGEQQHVDPGRHRVDERLLQDVVLQRLVEESRLVHATQSLGTTHTGADNVTDLGDVNVLVELVRVGDTRRQQGLGNRHEEEQGDGVHLADDVFGNTISLGIPAGRDLTSDQSVEAQSLGDPERGALLHPDNVLSTLGDLKDLHLVAMLASELLSRLLGGLERLKVLLDDDLVEQLLLVGVVSVEELRLDQTDTRVLQDVLLVLLLDILVVDGLASLGVDPAGVRLALEGAVVVLDEAHDPGHLDAAFKRKLAIGLHLPSGSGVAPGADFGKSSHDDDLVQVDHALQLLVERSHLRLPVRKAGEVALDVGTRLDGLLLVKNLGVGTVDNGVLDGALLGDGPADLARLHDVLAELGHGFVQVGDELQAAVQVGKDRLGLAEVNDRSHAKGLHALCDHVVAGHETSATSPSDDSTADGEVVAPVLGVPSVEEGLESQLGLGVETIVTEGAVVGGQRENDLSGTGLETALSLLRLDAAEHADEVGEHDAVSQLRLGVDVVNLSAILGNGGEGDDVVEIPAKAVLGVVDVVDEGLHVLLASLVEGHHDDLRAARTEAAVHGLVVLGDLSRESTGGDDDLGTSADEALQNLGTNGAGTGTRHQDVLVLERDTVLGSLLKAVEVDGPLEARLSALAVLLGDDLALVHGQGAQNITVQALDLELRSLGHLVLLLDQLVDALQIVLHLGAVAILGDLAALGHLLNIVLELPAAGAGNFLVVEVAAGVHGGARTSGDGNVLVSRRQVQNLLAVLNELLSELLGKLVGLATLSGAVVDVVLHELEELGVGLVHDADALADNLTVDRLESAEDDVVSALVLGESVNGSGIHHHASRTSLGATRSGRRRQADTGTCGVFLGNSIEVCLGVTIVSKTSRRLHGQGQQQYSVLPAGTEAPSCLQVFPCHGYVEATRHLGGDEPGDEGLCVLAKVAIEGGLHGRTELVERRIFGFLRRCAEFLSKVTENLILEECAQCRQPAQADQEPGLQAQRWEPEQQQLGQQQPQERRQRPGRRGQQMRPPQVRVRLRQGRHRTEDLSLDRFCGIVGLVLGGQCALGHDSKGVCGADFDDALGVSLCQEDILGLNPPHGRGELVCQKLDEERVGELLLDFGTHDGGGGGGGGASWEGGKRGRLLLLLD</sequence>
<feature type="compositionally biased region" description="Basic and acidic residues" evidence="1">
    <location>
        <begin position="353"/>
        <end position="371"/>
    </location>
</feature>
<dbReference type="GeneID" id="300580562"/>
<reference evidence="2 3" key="1">
    <citation type="submission" date="2018-01" db="EMBL/GenBank/DDBJ databases">
        <title>Genome characterization of the sugarcane-associated fungus Trichoderma ghanense CCMA-1212 and their application in lignocelulose bioconversion.</title>
        <authorList>
            <person name="Steindorff A.S."/>
            <person name="Mendes T.D."/>
            <person name="Vilela E.S.D."/>
            <person name="Rodrigues D.S."/>
            <person name="Formighieri E.F."/>
            <person name="Melo I.S."/>
            <person name="Favaro L.C.L."/>
        </authorList>
    </citation>
    <scope>NUCLEOTIDE SEQUENCE [LARGE SCALE GENOMIC DNA]</scope>
    <source>
        <strain evidence="2 3">CCMA-1212</strain>
    </source>
</reference>
<feature type="region of interest" description="Disordered" evidence="1">
    <location>
        <begin position="924"/>
        <end position="948"/>
    </location>
</feature>
<evidence type="ECO:0000256" key="1">
    <source>
        <dbReference type="SAM" id="MobiDB-lite"/>
    </source>
</evidence>
<feature type="region of interest" description="Disordered" evidence="1">
    <location>
        <begin position="256"/>
        <end position="280"/>
    </location>
</feature>
<name>A0ABY2GUC9_9HYPO</name>
<dbReference type="Proteomes" id="UP001642720">
    <property type="component" value="Unassembled WGS sequence"/>
</dbReference>
<protein>
    <submittedName>
        <fullName evidence="2">Uncharacterized protein</fullName>
    </submittedName>
</protein>
<feature type="compositionally biased region" description="Low complexity" evidence="1">
    <location>
        <begin position="1340"/>
        <end position="1349"/>
    </location>
</feature>
<evidence type="ECO:0000313" key="2">
    <source>
        <dbReference type="EMBL" id="TFA99245.1"/>
    </source>
</evidence>
<dbReference type="EMBL" id="PPTA01000015">
    <property type="protein sequence ID" value="TFA99245.1"/>
    <property type="molecule type" value="Genomic_DNA"/>
</dbReference>
<organism evidence="2 3">
    <name type="scientific">Trichoderma ghanense</name>
    <dbReference type="NCBI Taxonomy" id="65468"/>
    <lineage>
        <taxon>Eukaryota</taxon>
        <taxon>Fungi</taxon>
        <taxon>Dikarya</taxon>
        <taxon>Ascomycota</taxon>
        <taxon>Pezizomycotina</taxon>
        <taxon>Sordariomycetes</taxon>
        <taxon>Hypocreomycetidae</taxon>
        <taxon>Hypocreales</taxon>
        <taxon>Hypocreaceae</taxon>
        <taxon>Trichoderma</taxon>
    </lineage>
</organism>
<evidence type="ECO:0000313" key="3">
    <source>
        <dbReference type="Proteomes" id="UP001642720"/>
    </source>
</evidence>
<feature type="region of interest" description="Disordered" evidence="1">
    <location>
        <begin position="1328"/>
        <end position="1373"/>
    </location>
</feature>
<gene>
    <name evidence="2" type="ORF">CCMA1212_009011</name>
</gene>
<comment type="caution">
    <text evidence="2">The sequence shown here is derived from an EMBL/GenBank/DDBJ whole genome shotgun (WGS) entry which is preliminary data.</text>
</comment>
<proteinExistence type="predicted"/>
<keyword evidence="3" id="KW-1185">Reference proteome</keyword>
<dbReference type="RefSeq" id="XP_073555447.1">
    <property type="nucleotide sequence ID" value="XM_073706112.1"/>
</dbReference>
<accession>A0ABY2GUC9</accession>
<feature type="compositionally biased region" description="Polar residues" evidence="1">
    <location>
        <begin position="341"/>
        <end position="352"/>
    </location>
</feature>
<feature type="region of interest" description="Disordered" evidence="1">
    <location>
        <begin position="341"/>
        <end position="371"/>
    </location>
</feature>
<feature type="compositionally biased region" description="Low complexity" evidence="1">
    <location>
        <begin position="1359"/>
        <end position="1369"/>
    </location>
</feature>